<keyword evidence="13 15" id="KW-0326">Glycosidase</keyword>
<feature type="domain" description="Formamidopyrimidine-DNA glycosylase catalytic" evidence="17">
    <location>
        <begin position="2"/>
        <end position="112"/>
    </location>
</feature>
<dbReference type="PROSITE" id="PS01242">
    <property type="entry name" value="ZF_FPG_1"/>
    <property type="match status" value="1"/>
</dbReference>
<comment type="catalytic activity">
    <reaction evidence="1 15">
        <text>Hydrolysis of DNA containing ring-opened 7-methylguanine residues, releasing 2,6-diamino-4-hydroxy-5-(N-methyl)formamidopyrimidine.</text>
        <dbReference type="EC" id="3.2.2.23"/>
    </reaction>
</comment>
<evidence type="ECO:0000256" key="10">
    <source>
        <dbReference type="ARBA" id="ARBA00023204"/>
    </source>
</evidence>
<evidence type="ECO:0000256" key="14">
    <source>
        <dbReference type="ARBA" id="ARBA00044632"/>
    </source>
</evidence>
<accession>A0ABV6CDH1</accession>
<dbReference type="EC" id="3.2.2.23" evidence="15"/>
<dbReference type="SUPFAM" id="SSF81624">
    <property type="entry name" value="N-terminal domain of MutM-like DNA repair proteins"/>
    <property type="match status" value="1"/>
</dbReference>
<evidence type="ECO:0000256" key="3">
    <source>
        <dbReference type="ARBA" id="ARBA00011245"/>
    </source>
</evidence>
<dbReference type="InterPro" id="IPR015886">
    <property type="entry name" value="H2TH_FPG"/>
</dbReference>
<feature type="active site" description="Proton donor" evidence="15">
    <location>
        <position position="3"/>
    </location>
</feature>
<evidence type="ECO:0000256" key="11">
    <source>
        <dbReference type="ARBA" id="ARBA00023239"/>
    </source>
</evidence>
<name>A0ABV6CDH1_9GAMM</name>
<dbReference type="InterPro" id="IPR010979">
    <property type="entry name" value="Ribosomal_uS13-like_H2TH"/>
</dbReference>
<comment type="similarity">
    <text evidence="2 15">Belongs to the FPG family.</text>
</comment>
<dbReference type="PANTHER" id="PTHR22993:SF9">
    <property type="entry name" value="FORMAMIDOPYRIMIDINE-DNA GLYCOSYLASE"/>
    <property type="match status" value="1"/>
</dbReference>
<dbReference type="InterPro" id="IPR020629">
    <property type="entry name" value="FPG_Glyclase"/>
</dbReference>
<dbReference type="CDD" id="cd08966">
    <property type="entry name" value="EcFpg-like_N"/>
    <property type="match status" value="1"/>
</dbReference>
<dbReference type="Pfam" id="PF06827">
    <property type="entry name" value="zf-FPG_IleRS"/>
    <property type="match status" value="1"/>
</dbReference>
<evidence type="ECO:0000256" key="9">
    <source>
        <dbReference type="ARBA" id="ARBA00023125"/>
    </source>
</evidence>
<keyword evidence="11 15" id="KW-0456">Lyase</keyword>
<gene>
    <name evidence="15 18" type="primary">mutM</name>
    <name evidence="15" type="synonym">fpg</name>
    <name evidence="18" type="ORF">ACFFIT_04145</name>
</gene>
<reference evidence="18 19" key="1">
    <citation type="submission" date="2024-09" db="EMBL/GenBank/DDBJ databases">
        <authorList>
            <person name="Sun Q."/>
            <person name="Mori K."/>
        </authorList>
    </citation>
    <scope>NUCLEOTIDE SEQUENCE [LARGE SCALE GENOMIC DNA]</scope>
    <source>
        <strain evidence="18 19">CCM 8545</strain>
    </source>
</reference>
<dbReference type="SUPFAM" id="SSF46946">
    <property type="entry name" value="S13-like H2TH domain"/>
    <property type="match status" value="1"/>
</dbReference>
<dbReference type="Gene3D" id="1.10.8.50">
    <property type="match status" value="1"/>
</dbReference>
<evidence type="ECO:0000259" key="16">
    <source>
        <dbReference type="PROSITE" id="PS51066"/>
    </source>
</evidence>
<feature type="active site" description="Proton donor; for beta-elimination activity" evidence="15">
    <location>
        <position position="57"/>
    </location>
</feature>
<comment type="caution">
    <text evidence="18">The sequence shown here is derived from an EMBL/GenBank/DDBJ whole genome shotgun (WGS) entry which is preliminary data.</text>
</comment>
<comment type="caution">
    <text evidence="15">Lacks conserved residue(s) required for the propagation of feature annotation.</text>
</comment>
<dbReference type="GO" id="GO:0140078">
    <property type="term" value="F:class I DNA-(apurinic or apyrimidinic site) endonuclease activity"/>
    <property type="evidence" value="ECO:0007669"/>
    <property type="project" value="UniProtKB-EC"/>
</dbReference>
<dbReference type="InterPro" id="IPR000214">
    <property type="entry name" value="Znf_DNA_glyclase/AP_lyase"/>
</dbReference>
<dbReference type="NCBIfam" id="TIGR00577">
    <property type="entry name" value="fpg"/>
    <property type="match status" value="1"/>
</dbReference>
<evidence type="ECO:0000256" key="6">
    <source>
        <dbReference type="ARBA" id="ARBA00022771"/>
    </source>
</evidence>
<dbReference type="SMART" id="SM00898">
    <property type="entry name" value="Fapy_DNA_glyco"/>
    <property type="match status" value="1"/>
</dbReference>
<dbReference type="InterPro" id="IPR010663">
    <property type="entry name" value="Znf_FPG/IleRS"/>
</dbReference>
<keyword evidence="10 15" id="KW-0234">DNA repair</keyword>
<evidence type="ECO:0000256" key="4">
    <source>
        <dbReference type="ARBA" id="ARBA00022723"/>
    </source>
</evidence>
<dbReference type="PROSITE" id="PS51068">
    <property type="entry name" value="FPG_CAT"/>
    <property type="match status" value="1"/>
</dbReference>
<feature type="binding site" evidence="15">
    <location>
        <position position="109"/>
    </location>
    <ligand>
        <name>DNA</name>
        <dbReference type="ChEBI" id="CHEBI:16991"/>
    </ligand>
</feature>
<feature type="active site" description="Proton donor; for delta-elimination activity" evidence="15">
    <location>
        <position position="266"/>
    </location>
</feature>
<evidence type="ECO:0000256" key="15">
    <source>
        <dbReference type="HAMAP-Rule" id="MF_00103"/>
    </source>
</evidence>
<dbReference type="NCBIfam" id="NF002211">
    <property type="entry name" value="PRK01103.1"/>
    <property type="match status" value="1"/>
</dbReference>
<evidence type="ECO:0000256" key="1">
    <source>
        <dbReference type="ARBA" id="ARBA00001668"/>
    </source>
</evidence>
<proteinExistence type="inferred from homology"/>
<comment type="catalytic activity">
    <reaction evidence="14 15">
        <text>2'-deoxyribonucleotide-(2'-deoxyribose 5'-phosphate)-2'-deoxyribonucleotide-DNA = a 3'-end 2'-deoxyribonucleotide-(2,3-dehydro-2,3-deoxyribose 5'-phosphate)-DNA + a 5'-end 5'-phospho-2'-deoxyribonucleoside-DNA + H(+)</text>
        <dbReference type="Rhea" id="RHEA:66592"/>
        <dbReference type="Rhea" id="RHEA-COMP:13180"/>
        <dbReference type="Rhea" id="RHEA-COMP:16897"/>
        <dbReference type="Rhea" id="RHEA-COMP:17067"/>
        <dbReference type="ChEBI" id="CHEBI:15378"/>
        <dbReference type="ChEBI" id="CHEBI:136412"/>
        <dbReference type="ChEBI" id="CHEBI:157695"/>
        <dbReference type="ChEBI" id="CHEBI:167181"/>
        <dbReference type="EC" id="4.2.99.18"/>
    </reaction>
</comment>
<evidence type="ECO:0000256" key="13">
    <source>
        <dbReference type="ARBA" id="ARBA00023295"/>
    </source>
</evidence>
<dbReference type="InterPro" id="IPR035937">
    <property type="entry name" value="FPG_N"/>
</dbReference>
<feature type="active site" description="Schiff-base intermediate with DNA" evidence="15">
    <location>
        <position position="2"/>
    </location>
</feature>
<evidence type="ECO:0000256" key="5">
    <source>
        <dbReference type="ARBA" id="ARBA00022763"/>
    </source>
</evidence>
<keyword evidence="12 15" id="KW-0511">Multifunctional enzyme</keyword>
<comment type="cofactor">
    <cofactor evidence="15">
        <name>Zn(2+)</name>
        <dbReference type="ChEBI" id="CHEBI:29105"/>
    </cofactor>
    <text evidence="15">Binds 1 zinc ion per subunit.</text>
</comment>
<dbReference type="GO" id="GO:0008534">
    <property type="term" value="F:oxidized purine nucleobase lesion DNA N-glycosylase activity"/>
    <property type="evidence" value="ECO:0007669"/>
    <property type="project" value="UniProtKB-EC"/>
</dbReference>
<dbReference type="InterPro" id="IPR012319">
    <property type="entry name" value="FPG_cat"/>
</dbReference>
<sequence length="276" mass="31479">MPELPEVETSCRGISPHLIGRTIIRSRVSQPQLRWPISNEIIQFDSVKIESVSRRAKYILIKLDFGWIIIHLGMSGSLRILPIDTPTQKHDHIDLLLDSGFILRYTDPRRFGAWLFTDSLANHPLMSHLGPEPLSDEFNSSYVIGLIKKLQSRTTPSSLVIKPWLMDNKVVVGVGNIYACESLFEANIHPSRKVISLDEKEINILVHTIKTVLMRSIKEGGTTLRDFTQSDGKPGYFAQRLFVYGRKNETCRICGHMIEQIKQSQRTTFFCSICQK</sequence>
<dbReference type="InterPro" id="IPR015887">
    <property type="entry name" value="DNA_glyclase_Znf_dom_DNA_BS"/>
</dbReference>
<dbReference type="SMART" id="SM01232">
    <property type="entry name" value="H2TH"/>
    <property type="match status" value="1"/>
</dbReference>
<keyword evidence="7 15" id="KW-0378">Hydrolase</keyword>
<keyword evidence="6 15" id="KW-0863">Zinc-finger</keyword>
<keyword evidence="4 15" id="KW-0479">Metal-binding</keyword>
<dbReference type="Gene3D" id="3.20.190.10">
    <property type="entry name" value="MutM-like, N-terminal"/>
    <property type="match status" value="1"/>
</dbReference>
<evidence type="ECO:0000313" key="19">
    <source>
        <dbReference type="Proteomes" id="UP001589758"/>
    </source>
</evidence>
<keyword evidence="8 15" id="KW-0862">Zinc</keyword>
<evidence type="ECO:0000256" key="12">
    <source>
        <dbReference type="ARBA" id="ARBA00023268"/>
    </source>
</evidence>
<feature type="binding site" evidence="15">
    <location>
        <position position="90"/>
    </location>
    <ligand>
        <name>DNA</name>
        <dbReference type="ChEBI" id="CHEBI:16991"/>
    </ligand>
</feature>
<evidence type="ECO:0000256" key="8">
    <source>
        <dbReference type="ARBA" id="ARBA00022833"/>
    </source>
</evidence>
<dbReference type="Pfam" id="PF01149">
    <property type="entry name" value="Fapy_DNA_glyco"/>
    <property type="match status" value="1"/>
</dbReference>
<organism evidence="18 19">
    <name type="scientific">Thorsellia kenyensis</name>
    <dbReference type="NCBI Taxonomy" id="1549888"/>
    <lineage>
        <taxon>Bacteria</taxon>
        <taxon>Pseudomonadati</taxon>
        <taxon>Pseudomonadota</taxon>
        <taxon>Gammaproteobacteria</taxon>
        <taxon>Enterobacterales</taxon>
        <taxon>Thorselliaceae</taxon>
        <taxon>Thorsellia</taxon>
    </lineage>
</organism>
<dbReference type="RefSeq" id="WP_385876391.1">
    <property type="nucleotide sequence ID" value="NZ_JBHLXE010000043.1"/>
</dbReference>
<evidence type="ECO:0000259" key="17">
    <source>
        <dbReference type="PROSITE" id="PS51068"/>
    </source>
</evidence>
<evidence type="ECO:0000256" key="2">
    <source>
        <dbReference type="ARBA" id="ARBA00009409"/>
    </source>
</evidence>
<dbReference type="Proteomes" id="UP001589758">
    <property type="component" value="Unassembled WGS sequence"/>
</dbReference>
<dbReference type="PANTHER" id="PTHR22993">
    <property type="entry name" value="FORMAMIDOPYRIMIDINE-DNA GLYCOSYLASE"/>
    <property type="match status" value="1"/>
</dbReference>
<dbReference type="PROSITE" id="PS51066">
    <property type="entry name" value="ZF_FPG_2"/>
    <property type="match status" value="1"/>
</dbReference>
<dbReference type="EC" id="4.2.99.18" evidence="15"/>
<keyword evidence="9 15" id="KW-0238">DNA-binding</keyword>
<dbReference type="SUPFAM" id="SSF57716">
    <property type="entry name" value="Glucocorticoid receptor-like (DNA-binding domain)"/>
    <property type="match status" value="1"/>
</dbReference>
<protein>
    <recommendedName>
        <fullName evidence="15">Formamidopyrimidine-DNA glycosylase</fullName>
        <shortName evidence="15">Fapy-DNA glycosylase</shortName>
        <ecNumber evidence="15">3.2.2.23</ecNumber>
    </recommendedName>
    <alternativeName>
        <fullName evidence="15">DNA-(apurinic or apyrimidinic site) lyase MutM</fullName>
        <shortName evidence="15">AP lyase MutM</shortName>
        <ecNumber evidence="15">4.2.99.18</ecNumber>
    </alternativeName>
</protein>
<comment type="function">
    <text evidence="15">Involved in base excision repair of DNA damaged by oxidation or by mutagenic agents. Acts as DNA glycosylase that recognizes and removes damaged bases. Has a preference for oxidized purines, such as 7,8-dihydro-8-oxoguanine (8-oxoG). Has AP (apurinic/apyrimidinic) lyase activity and introduces nicks in the DNA strand. Cleaves the DNA backbone by beta-delta elimination to generate a single-strand break at the site of the removed base with both 3'- and 5'-phosphates.</text>
</comment>
<keyword evidence="19" id="KW-1185">Reference proteome</keyword>
<dbReference type="HAMAP" id="MF_00103">
    <property type="entry name" value="Fapy_DNA_glycosyl"/>
    <property type="match status" value="1"/>
</dbReference>
<evidence type="ECO:0000313" key="18">
    <source>
        <dbReference type="EMBL" id="MFC0179293.1"/>
    </source>
</evidence>
<dbReference type="EMBL" id="JBHLXE010000043">
    <property type="protein sequence ID" value="MFC0179293.1"/>
    <property type="molecule type" value="Genomic_DNA"/>
</dbReference>
<dbReference type="Pfam" id="PF06831">
    <property type="entry name" value="H2TH"/>
    <property type="match status" value="1"/>
</dbReference>
<evidence type="ECO:0000256" key="7">
    <source>
        <dbReference type="ARBA" id="ARBA00022801"/>
    </source>
</evidence>
<feature type="domain" description="FPG-type" evidence="16">
    <location>
        <begin position="242"/>
        <end position="276"/>
    </location>
</feature>
<comment type="subunit">
    <text evidence="3 15">Monomer.</text>
</comment>
<keyword evidence="5 15" id="KW-0227">DNA damage</keyword>